<keyword evidence="2" id="KW-0539">Nucleus</keyword>
<comment type="similarity">
    <text evidence="3">Belongs to the ARTD/PARP family.</text>
</comment>
<evidence type="ECO:0000313" key="8">
    <source>
        <dbReference type="Proteomes" id="UP001159428"/>
    </source>
</evidence>
<evidence type="ECO:0000256" key="3">
    <source>
        <dbReference type="ARBA" id="ARBA00024347"/>
    </source>
</evidence>
<dbReference type="InterPro" id="IPR004170">
    <property type="entry name" value="WWE_dom"/>
</dbReference>
<dbReference type="Gene3D" id="3.90.228.10">
    <property type="match status" value="1"/>
</dbReference>
<accession>A0AAU9X6V8</accession>
<dbReference type="EC" id="2.4.2.-" evidence="4"/>
<sequence>FEALTSFKLKENIRPTMENLSWFILELYKVLNSIAHSFFQWMALLASYCLNVSYYLLELFPTLPQWECEVSIDVNSMTLSLKPTAGICAAGYGSGKLRRFATPPCSTNPGHSLSTNWKWYWEDNGGVWCMYEKDHLGRNLQELIEQAFVKGLKRNETDYTFNFKVKAHEYYLVFHSEKGMHQINMQYGTKRKAVHQRCYLPLQYFFTARSTKRSRSGSFISKPRKFVFSSVTKTKSEINYQISLCRKKDYMTQLANGDQQRVNEKRLFHGTSPDSVEAICKENFDWRLSGTATGTKYGQGSYFAVKASHSHNYAKEDANKSRFMFVAKVLVGSYVKGNPNYRRPPHKQPLNEAGILYYDSCVDDALKPTMFIVFDIDQFYPEYIIQY</sequence>
<dbReference type="Proteomes" id="UP001159428">
    <property type="component" value="Unassembled WGS sequence"/>
</dbReference>
<keyword evidence="4" id="KW-0328">Glycosyltransferase</keyword>
<dbReference type="InterPro" id="IPR012317">
    <property type="entry name" value="Poly(ADP-ribose)pol_cat_dom"/>
</dbReference>
<dbReference type="InterPro" id="IPR037197">
    <property type="entry name" value="WWE_dom_sf"/>
</dbReference>
<dbReference type="SUPFAM" id="SSF117839">
    <property type="entry name" value="WWE domain"/>
    <property type="match status" value="1"/>
</dbReference>
<dbReference type="PROSITE" id="PS50918">
    <property type="entry name" value="WWE"/>
    <property type="match status" value="1"/>
</dbReference>
<dbReference type="PANTHER" id="PTHR45740">
    <property type="entry name" value="POLY [ADP-RIBOSE] POLYMERASE"/>
    <property type="match status" value="1"/>
</dbReference>
<comment type="subcellular location">
    <subcellularLocation>
        <location evidence="1">Nucleus</location>
    </subcellularLocation>
</comment>
<feature type="domain" description="WWE" evidence="5">
    <location>
        <begin position="105"/>
        <end position="195"/>
    </location>
</feature>
<keyword evidence="4" id="KW-0808">Transferase</keyword>
<dbReference type="GO" id="GO:0003950">
    <property type="term" value="F:NAD+ poly-ADP-ribosyltransferase activity"/>
    <property type="evidence" value="ECO:0007669"/>
    <property type="project" value="UniProtKB-UniRule"/>
</dbReference>
<reference evidence="7 8" key="1">
    <citation type="submission" date="2022-05" db="EMBL/GenBank/DDBJ databases">
        <authorList>
            <consortium name="Genoscope - CEA"/>
            <person name="William W."/>
        </authorList>
    </citation>
    <scope>NUCLEOTIDE SEQUENCE [LARGE SCALE GENOMIC DNA]</scope>
</reference>
<comment type="caution">
    <text evidence="7">The sequence shown here is derived from an EMBL/GenBank/DDBJ whole genome shotgun (WGS) entry which is preliminary data.</text>
</comment>
<keyword evidence="8" id="KW-1185">Reference proteome</keyword>
<evidence type="ECO:0000256" key="2">
    <source>
        <dbReference type="ARBA" id="ARBA00023242"/>
    </source>
</evidence>
<evidence type="ECO:0000259" key="5">
    <source>
        <dbReference type="PROSITE" id="PS50918"/>
    </source>
</evidence>
<protein>
    <recommendedName>
        <fullName evidence="4">Poly [ADP-ribose] polymerase</fullName>
        <shortName evidence="4">PARP</shortName>
        <ecNumber evidence="4">2.4.2.-</ecNumber>
    </recommendedName>
</protein>
<organism evidence="7 8">
    <name type="scientific">Pocillopora meandrina</name>
    <dbReference type="NCBI Taxonomy" id="46732"/>
    <lineage>
        <taxon>Eukaryota</taxon>
        <taxon>Metazoa</taxon>
        <taxon>Cnidaria</taxon>
        <taxon>Anthozoa</taxon>
        <taxon>Hexacorallia</taxon>
        <taxon>Scleractinia</taxon>
        <taxon>Astrocoeniina</taxon>
        <taxon>Pocilloporidae</taxon>
        <taxon>Pocillopora</taxon>
    </lineage>
</organism>
<dbReference type="Pfam" id="PF02825">
    <property type="entry name" value="WWE"/>
    <property type="match status" value="1"/>
</dbReference>
<evidence type="ECO:0000259" key="6">
    <source>
        <dbReference type="PROSITE" id="PS51059"/>
    </source>
</evidence>
<dbReference type="AlphaFoldDB" id="A0AAU9X6V8"/>
<feature type="non-terminal residue" evidence="7">
    <location>
        <position position="1"/>
    </location>
</feature>
<dbReference type="Pfam" id="PF00644">
    <property type="entry name" value="PARP"/>
    <property type="match status" value="1"/>
</dbReference>
<dbReference type="PANTHER" id="PTHR45740:SF2">
    <property type="entry name" value="POLY [ADP-RIBOSE] POLYMERASE"/>
    <property type="match status" value="1"/>
</dbReference>
<feature type="domain" description="PARP catalytic" evidence="6">
    <location>
        <begin position="193"/>
        <end position="387"/>
    </location>
</feature>
<dbReference type="GO" id="GO:1990404">
    <property type="term" value="F:NAD+-protein mono-ADP-ribosyltransferase activity"/>
    <property type="evidence" value="ECO:0007669"/>
    <property type="project" value="TreeGrafter"/>
</dbReference>
<keyword evidence="4" id="KW-0520">NAD</keyword>
<dbReference type="GO" id="GO:0005634">
    <property type="term" value="C:nucleus"/>
    <property type="evidence" value="ECO:0007669"/>
    <property type="project" value="UniProtKB-SubCell"/>
</dbReference>
<evidence type="ECO:0000313" key="7">
    <source>
        <dbReference type="EMBL" id="CAH3138366.1"/>
    </source>
</evidence>
<dbReference type="InterPro" id="IPR051712">
    <property type="entry name" value="ARTD-AVP"/>
</dbReference>
<dbReference type="SUPFAM" id="SSF56399">
    <property type="entry name" value="ADP-ribosylation"/>
    <property type="match status" value="1"/>
</dbReference>
<dbReference type="CDD" id="cd01439">
    <property type="entry name" value="TCCD_inducible_PARP_like"/>
    <property type="match status" value="1"/>
</dbReference>
<evidence type="ECO:0000256" key="1">
    <source>
        <dbReference type="ARBA" id="ARBA00004123"/>
    </source>
</evidence>
<dbReference type="PROSITE" id="PS51059">
    <property type="entry name" value="PARP_CATALYTIC"/>
    <property type="match status" value="1"/>
</dbReference>
<proteinExistence type="inferred from homology"/>
<dbReference type="Gene3D" id="3.30.720.50">
    <property type="match status" value="1"/>
</dbReference>
<name>A0AAU9X6V8_9CNID</name>
<gene>
    <name evidence="7" type="ORF">PMEA_00018413</name>
</gene>
<evidence type="ECO:0000256" key="4">
    <source>
        <dbReference type="RuleBase" id="RU362114"/>
    </source>
</evidence>
<dbReference type="EMBL" id="CALNXJ010000032">
    <property type="protein sequence ID" value="CAH3138366.1"/>
    <property type="molecule type" value="Genomic_DNA"/>
</dbReference>